<comment type="caution">
    <text evidence="3">The sequence shown here is derived from an EMBL/GenBank/DDBJ whole genome shotgun (WGS) entry which is preliminary data.</text>
</comment>
<dbReference type="Pfam" id="PF03808">
    <property type="entry name" value="Glyco_tran_WecG"/>
    <property type="match status" value="1"/>
</dbReference>
<dbReference type="RefSeq" id="WP_229864448.1">
    <property type="nucleotide sequence ID" value="NZ_BNCJ01000029.1"/>
</dbReference>
<evidence type="ECO:0000256" key="2">
    <source>
        <dbReference type="ARBA" id="ARBA00022679"/>
    </source>
</evidence>
<dbReference type="PANTHER" id="PTHR34136:SF1">
    <property type="entry name" value="UDP-N-ACETYL-D-MANNOSAMINURONIC ACID TRANSFERASE"/>
    <property type="match status" value="1"/>
</dbReference>
<keyword evidence="4" id="KW-1185">Reference proteome</keyword>
<evidence type="ECO:0000256" key="1">
    <source>
        <dbReference type="ARBA" id="ARBA00022676"/>
    </source>
</evidence>
<proteinExistence type="predicted"/>
<keyword evidence="1" id="KW-0328">Glycosyltransferase</keyword>
<dbReference type="GO" id="GO:0016758">
    <property type="term" value="F:hexosyltransferase activity"/>
    <property type="evidence" value="ECO:0007669"/>
    <property type="project" value="TreeGrafter"/>
</dbReference>
<dbReference type="PANTHER" id="PTHR34136">
    <property type="match status" value="1"/>
</dbReference>
<dbReference type="EMBL" id="BNCJ01000029">
    <property type="protein sequence ID" value="GHF71735.1"/>
    <property type="molecule type" value="Genomic_DNA"/>
</dbReference>
<reference evidence="3" key="2">
    <citation type="submission" date="2020-09" db="EMBL/GenBank/DDBJ databases">
        <authorList>
            <person name="Sun Q."/>
            <person name="Kim S."/>
        </authorList>
    </citation>
    <scope>NUCLEOTIDE SEQUENCE</scope>
    <source>
        <strain evidence="3">KCTC 42650</strain>
    </source>
</reference>
<protein>
    <submittedName>
        <fullName evidence="3">Teichoic acid biosynthesis glycosyltransferase</fullName>
    </submittedName>
</protein>
<reference evidence="3" key="1">
    <citation type="journal article" date="2014" name="Int. J. Syst. Evol. Microbiol.">
        <title>Complete genome sequence of Corynebacterium casei LMG S-19264T (=DSM 44701T), isolated from a smear-ripened cheese.</title>
        <authorList>
            <consortium name="US DOE Joint Genome Institute (JGI-PGF)"/>
            <person name="Walter F."/>
            <person name="Albersmeier A."/>
            <person name="Kalinowski J."/>
            <person name="Ruckert C."/>
        </authorList>
    </citation>
    <scope>NUCLEOTIDE SEQUENCE</scope>
    <source>
        <strain evidence="3">KCTC 42650</strain>
    </source>
</reference>
<name>A0A8J3H2K5_9RHOB</name>
<accession>A0A8J3H2K5</accession>
<organism evidence="3 4">
    <name type="scientific">Seohaeicola zhoushanensis</name>
    <dbReference type="NCBI Taxonomy" id="1569283"/>
    <lineage>
        <taxon>Bacteria</taxon>
        <taxon>Pseudomonadati</taxon>
        <taxon>Pseudomonadota</taxon>
        <taxon>Alphaproteobacteria</taxon>
        <taxon>Rhodobacterales</taxon>
        <taxon>Roseobacteraceae</taxon>
        <taxon>Seohaeicola</taxon>
    </lineage>
</organism>
<gene>
    <name evidence="3" type="ORF">GCM10017056_48260</name>
</gene>
<dbReference type="CDD" id="cd06533">
    <property type="entry name" value="Glyco_transf_WecG_TagA"/>
    <property type="match status" value="1"/>
</dbReference>
<evidence type="ECO:0000313" key="4">
    <source>
        <dbReference type="Proteomes" id="UP000626220"/>
    </source>
</evidence>
<sequence>MMNWNQEVPLPETGRSIAVNVATREALLADLGERLQQRRGFCLATLNLDHVVKFGRLPAFAEAYRQHSHVTADGNPVVWLSRLAGQQVDLLPGSDLVVPVAALAGKAEVPAVLFGSTEEALEGAARVLETRAPGFRVAACIAPSMNFDPVGAEADRHVEALRASGAGLCFVALGAPKQELFAAYASRQLPHMGFLSIGAGLDFLSGRQRRAPRLFRLFAAEWLWRLALDPRRMARRYAPCIAILPRLAGRALRTRFGDS</sequence>
<dbReference type="Proteomes" id="UP000626220">
    <property type="component" value="Unassembled WGS sequence"/>
</dbReference>
<keyword evidence="2" id="KW-0808">Transferase</keyword>
<dbReference type="InterPro" id="IPR004629">
    <property type="entry name" value="WecG_TagA_CpsF"/>
</dbReference>
<dbReference type="NCBIfam" id="TIGR00696">
    <property type="entry name" value="wecG_tagA_cpsF"/>
    <property type="match status" value="1"/>
</dbReference>
<dbReference type="AlphaFoldDB" id="A0A8J3H2K5"/>
<evidence type="ECO:0000313" key="3">
    <source>
        <dbReference type="EMBL" id="GHF71735.1"/>
    </source>
</evidence>